<evidence type="ECO:0000256" key="2">
    <source>
        <dbReference type="ARBA" id="ARBA00022448"/>
    </source>
</evidence>
<dbReference type="GO" id="GO:0006817">
    <property type="term" value="P:phosphate ion transport"/>
    <property type="evidence" value="ECO:0007669"/>
    <property type="project" value="UniProtKB-UniRule"/>
</dbReference>
<evidence type="ECO:0000256" key="3">
    <source>
        <dbReference type="ARBA" id="ARBA00022729"/>
    </source>
</evidence>
<organism evidence="6">
    <name type="scientific">Desulfobacca acetoxidans</name>
    <dbReference type="NCBI Taxonomy" id="60893"/>
    <lineage>
        <taxon>Bacteria</taxon>
        <taxon>Pseudomonadati</taxon>
        <taxon>Thermodesulfobacteriota</taxon>
        <taxon>Desulfobaccia</taxon>
        <taxon>Desulfobaccales</taxon>
        <taxon>Desulfobaccaceae</taxon>
        <taxon>Desulfobacca</taxon>
    </lineage>
</organism>
<evidence type="ECO:0000256" key="1">
    <source>
        <dbReference type="ARBA" id="ARBA00008725"/>
    </source>
</evidence>
<sequence length="286" mass="31262">MPPKPKSLRPGSLSFVYRKKAVALFFLLTWAGMFVLGCGRSPKKALVICVAGSTSVQPYAEKLAEEYMRRHKEVRIDIQGGGSSAGVYAAKQGAADLGASSRELVETERDLLEIPIAYDGIAIIVNWRNPLENLSLPQIRLIYQGKITDWAELGLPPHPIHLITREEGSGTRNAFEELVMGKEAEITAAALVQDSNGAVREIVANDPYALGYISMGLVEPRVRAVAVDGVLPTRENVKNRNYKLVRRFLLVARELKPGPCQDFVNFILSPQGQGLLEAEGLVGVVD</sequence>
<gene>
    <name evidence="6" type="ORF">ENW48_06960</name>
</gene>
<dbReference type="Pfam" id="PF12849">
    <property type="entry name" value="PBP_like_2"/>
    <property type="match status" value="1"/>
</dbReference>
<dbReference type="InterPro" id="IPR024370">
    <property type="entry name" value="PBP_domain"/>
</dbReference>
<dbReference type="EMBL" id="DTKJ01000047">
    <property type="protein sequence ID" value="HGZ11944.1"/>
    <property type="molecule type" value="Genomic_DNA"/>
</dbReference>
<dbReference type="AlphaFoldDB" id="A0A7C5ETL2"/>
<dbReference type="Gene3D" id="3.40.190.10">
    <property type="entry name" value="Periplasmic binding protein-like II"/>
    <property type="match status" value="2"/>
</dbReference>
<dbReference type="PANTHER" id="PTHR30570:SF1">
    <property type="entry name" value="PHOSPHATE-BINDING PROTEIN PSTS"/>
    <property type="match status" value="1"/>
</dbReference>
<keyword evidence="4" id="KW-0592">Phosphate transport</keyword>
<evidence type="ECO:0000256" key="4">
    <source>
        <dbReference type="RuleBase" id="RU367119"/>
    </source>
</evidence>
<name>A0A7C5ETL2_9BACT</name>
<reference evidence="6" key="1">
    <citation type="journal article" date="2020" name="mSystems">
        <title>Genome- and Community-Level Interaction Insights into Carbon Utilization and Element Cycling Functions of Hydrothermarchaeota in Hydrothermal Sediment.</title>
        <authorList>
            <person name="Zhou Z."/>
            <person name="Liu Y."/>
            <person name="Xu W."/>
            <person name="Pan J."/>
            <person name="Luo Z.H."/>
            <person name="Li M."/>
        </authorList>
    </citation>
    <scope>NUCLEOTIDE SEQUENCE [LARGE SCALE GENOMIC DNA]</scope>
    <source>
        <strain evidence="6">SpSt-853</strain>
    </source>
</reference>
<dbReference type="SUPFAM" id="SSF53850">
    <property type="entry name" value="Periplasmic binding protein-like II"/>
    <property type="match status" value="1"/>
</dbReference>
<dbReference type="GO" id="GO:0042301">
    <property type="term" value="F:phosphate ion binding"/>
    <property type="evidence" value="ECO:0007669"/>
    <property type="project" value="UniProtKB-UniRule"/>
</dbReference>
<dbReference type="PANTHER" id="PTHR30570">
    <property type="entry name" value="PERIPLASMIC PHOSPHATE BINDING COMPONENT OF PHOSPHATE ABC TRANSPORTER"/>
    <property type="match status" value="1"/>
</dbReference>
<feature type="domain" description="PBP" evidence="5">
    <location>
        <begin position="48"/>
        <end position="270"/>
    </location>
</feature>
<protein>
    <recommendedName>
        <fullName evidence="4">Phosphate-binding protein</fullName>
    </recommendedName>
</protein>
<dbReference type="InterPro" id="IPR011862">
    <property type="entry name" value="Phos-bd"/>
</dbReference>
<dbReference type="NCBIfam" id="TIGR02136">
    <property type="entry name" value="ptsS_2"/>
    <property type="match status" value="1"/>
</dbReference>
<comment type="similarity">
    <text evidence="1 4">Belongs to the PstS family.</text>
</comment>
<dbReference type="CDD" id="cd13653">
    <property type="entry name" value="PBP2_phosphate_like_1"/>
    <property type="match status" value="1"/>
</dbReference>
<proteinExistence type="inferred from homology"/>
<comment type="caution">
    <text evidence="6">The sequence shown here is derived from an EMBL/GenBank/DDBJ whole genome shotgun (WGS) entry which is preliminary data.</text>
</comment>
<keyword evidence="2 4" id="KW-0813">Transport</keyword>
<dbReference type="InterPro" id="IPR050811">
    <property type="entry name" value="Phosphate_ABC_transporter"/>
</dbReference>
<evidence type="ECO:0000259" key="5">
    <source>
        <dbReference type="Pfam" id="PF12849"/>
    </source>
</evidence>
<evidence type="ECO:0000313" key="6">
    <source>
        <dbReference type="EMBL" id="HGZ11944.1"/>
    </source>
</evidence>
<accession>A0A7C5ETL2</accession>
<keyword evidence="3" id="KW-0732">Signal</keyword>
<comment type="function">
    <text evidence="4">Involved in the system for phosphate transport across the cytoplasmic membrane.</text>
</comment>